<dbReference type="PRINTS" id="PR00081">
    <property type="entry name" value="GDHRDH"/>
</dbReference>
<dbReference type="InterPro" id="IPR036291">
    <property type="entry name" value="NAD(P)-bd_dom_sf"/>
</dbReference>
<name>A0A4Q0VP24_9BACI</name>
<dbReference type="Proteomes" id="UP000290649">
    <property type="component" value="Unassembled WGS sequence"/>
</dbReference>
<keyword evidence="2" id="KW-0560">Oxidoreductase</keyword>
<dbReference type="CDD" id="cd05233">
    <property type="entry name" value="SDR_c"/>
    <property type="match status" value="1"/>
</dbReference>
<dbReference type="FunFam" id="3.40.50.720:FF:000173">
    <property type="entry name" value="3-oxoacyl-[acyl-carrier protein] reductase"/>
    <property type="match status" value="1"/>
</dbReference>
<dbReference type="EMBL" id="QOUX01000046">
    <property type="protein sequence ID" value="RXI97948.1"/>
    <property type="molecule type" value="Genomic_DNA"/>
</dbReference>
<organism evidence="3 4">
    <name type="scientific">Anaerobacillus alkaliphilus</name>
    <dbReference type="NCBI Taxonomy" id="1548597"/>
    <lineage>
        <taxon>Bacteria</taxon>
        <taxon>Bacillati</taxon>
        <taxon>Bacillota</taxon>
        <taxon>Bacilli</taxon>
        <taxon>Bacillales</taxon>
        <taxon>Bacillaceae</taxon>
        <taxon>Anaerobacillus</taxon>
    </lineage>
</organism>
<proteinExistence type="inferred from homology"/>
<dbReference type="PANTHER" id="PTHR42879:SF2">
    <property type="entry name" value="3-OXOACYL-[ACYL-CARRIER-PROTEIN] REDUCTASE FABG"/>
    <property type="match status" value="1"/>
</dbReference>
<dbReference type="PANTHER" id="PTHR42879">
    <property type="entry name" value="3-OXOACYL-(ACYL-CARRIER-PROTEIN) REDUCTASE"/>
    <property type="match status" value="1"/>
</dbReference>
<evidence type="ECO:0000313" key="3">
    <source>
        <dbReference type="EMBL" id="RXI97948.1"/>
    </source>
</evidence>
<dbReference type="RefSeq" id="WP_129079311.1">
    <property type="nucleotide sequence ID" value="NZ_QOUX01000046.1"/>
</dbReference>
<reference evidence="3 4" key="1">
    <citation type="journal article" date="2019" name="Int. J. Syst. Evol. Microbiol.">
        <title>Anaerobacillus alkaliphilus sp. nov., a novel alkaliphilic and moderately halophilic bacterium.</title>
        <authorList>
            <person name="Borsodi A.K."/>
            <person name="Aszalos J.M."/>
            <person name="Bihari P."/>
            <person name="Nagy I."/>
            <person name="Schumann P."/>
            <person name="Sproer C."/>
            <person name="Kovacs A.L."/>
            <person name="Boka K."/>
            <person name="Dobosy P."/>
            <person name="Ovari M."/>
            <person name="Szili-Kovacs T."/>
            <person name="Toth E."/>
        </authorList>
    </citation>
    <scope>NUCLEOTIDE SEQUENCE [LARGE SCALE GENOMIC DNA]</scope>
    <source>
        <strain evidence="3 4">B16-10</strain>
    </source>
</reference>
<dbReference type="OrthoDB" id="9803333at2"/>
<dbReference type="PRINTS" id="PR00080">
    <property type="entry name" value="SDRFAMILY"/>
</dbReference>
<gene>
    <name evidence="3" type="ORF">DS745_16475</name>
</gene>
<evidence type="ECO:0000256" key="2">
    <source>
        <dbReference type="ARBA" id="ARBA00023002"/>
    </source>
</evidence>
<sequence>MKYALITGASGGIGREIATALAKEGYGLYLHYHKNEDSIDQLREEFGHSTTWKIQADLSHKSGVADIVNQVLHPIDVLILNSGASFFGLLTDMTDSKVDEMIQLHLTSPLLLTKAFLPTMIQKKTGKIAVISSIWGVTGASCEVLYSTVKGGLNTFVKALAKEVAPSGINVNGVAPGAITTSMMSQFDKDEIASLCEDIPMGRLGKPEEVADLVTFLISEKASYINGQIININGAWYC</sequence>
<evidence type="ECO:0000313" key="4">
    <source>
        <dbReference type="Proteomes" id="UP000290649"/>
    </source>
</evidence>
<dbReference type="InterPro" id="IPR002347">
    <property type="entry name" value="SDR_fam"/>
</dbReference>
<dbReference type="InterPro" id="IPR050259">
    <property type="entry name" value="SDR"/>
</dbReference>
<comment type="similarity">
    <text evidence="1">Belongs to the short-chain dehydrogenases/reductases (SDR) family.</text>
</comment>
<evidence type="ECO:0000256" key="1">
    <source>
        <dbReference type="ARBA" id="ARBA00006484"/>
    </source>
</evidence>
<dbReference type="SUPFAM" id="SSF51735">
    <property type="entry name" value="NAD(P)-binding Rossmann-fold domains"/>
    <property type="match status" value="1"/>
</dbReference>
<dbReference type="AlphaFoldDB" id="A0A4Q0VP24"/>
<dbReference type="Gene3D" id="3.40.50.720">
    <property type="entry name" value="NAD(P)-binding Rossmann-like Domain"/>
    <property type="match status" value="1"/>
</dbReference>
<dbReference type="Pfam" id="PF13561">
    <property type="entry name" value="adh_short_C2"/>
    <property type="match status" value="1"/>
</dbReference>
<protein>
    <submittedName>
        <fullName evidence="3">SDR family oxidoreductase</fullName>
    </submittedName>
</protein>
<keyword evidence="4" id="KW-1185">Reference proteome</keyword>
<dbReference type="NCBIfam" id="NF047420">
    <property type="entry name" value="EF_P_mod_YmfI"/>
    <property type="match status" value="1"/>
</dbReference>
<comment type="caution">
    <text evidence="3">The sequence shown here is derived from an EMBL/GenBank/DDBJ whole genome shotgun (WGS) entry which is preliminary data.</text>
</comment>
<accession>A0A4Q0VP24</accession>
<dbReference type="GO" id="GO:0016491">
    <property type="term" value="F:oxidoreductase activity"/>
    <property type="evidence" value="ECO:0007669"/>
    <property type="project" value="UniProtKB-KW"/>
</dbReference>